<reference evidence="1" key="1">
    <citation type="submission" date="2023-04" db="EMBL/GenBank/DDBJ databases">
        <title>A chromosome-level genome assembly of the parasitoid wasp Eretmocerus hayati.</title>
        <authorList>
            <person name="Zhong Y."/>
            <person name="Liu S."/>
            <person name="Liu Y."/>
        </authorList>
    </citation>
    <scope>NUCLEOTIDE SEQUENCE</scope>
    <source>
        <strain evidence="1">ZJU_SS_LIU_2023</strain>
    </source>
</reference>
<dbReference type="EMBL" id="CM056741">
    <property type="protein sequence ID" value="KAJ8687006.1"/>
    <property type="molecule type" value="Genomic_DNA"/>
</dbReference>
<dbReference type="Proteomes" id="UP001239111">
    <property type="component" value="Chromosome 1"/>
</dbReference>
<keyword evidence="2" id="KW-1185">Reference proteome</keyword>
<sequence>MTRGQLPLATKEKNKKSGMELSPNARQHSLGHHRRHDSGVLRYKGQCAKAERKETLAHPHGRCAGYSCVGYPLPPEPPPPASMAESPLTPSAPSAVLTLPPVAVMLAPPCTQREIAALAPPAPRSFEIKVTSSAEGFSDVDDEELGDENF</sequence>
<gene>
    <name evidence="1" type="ORF">QAD02_022800</name>
</gene>
<proteinExistence type="predicted"/>
<evidence type="ECO:0000313" key="1">
    <source>
        <dbReference type="EMBL" id="KAJ8687006.1"/>
    </source>
</evidence>
<accession>A0ACC2PU06</accession>
<evidence type="ECO:0000313" key="2">
    <source>
        <dbReference type="Proteomes" id="UP001239111"/>
    </source>
</evidence>
<name>A0ACC2PU06_9HYME</name>
<protein>
    <submittedName>
        <fullName evidence="1">Uncharacterized protein</fullName>
    </submittedName>
</protein>
<comment type="caution">
    <text evidence="1">The sequence shown here is derived from an EMBL/GenBank/DDBJ whole genome shotgun (WGS) entry which is preliminary data.</text>
</comment>
<organism evidence="1 2">
    <name type="scientific">Eretmocerus hayati</name>
    <dbReference type="NCBI Taxonomy" id="131215"/>
    <lineage>
        <taxon>Eukaryota</taxon>
        <taxon>Metazoa</taxon>
        <taxon>Ecdysozoa</taxon>
        <taxon>Arthropoda</taxon>
        <taxon>Hexapoda</taxon>
        <taxon>Insecta</taxon>
        <taxon>Pterygota</taxon>
        <taxon>Neoptera</taxon>
        <taxon>Endopterygota</taxon>
        <taxon>Hymenoptera</taxon>
        <taxon>Apocrita</taxon>
        <taxon>Proctotrupomorpha</taxon>
        <taxon>Chalcidoidea</taxon>
        <taxon>Aphelinidae</taxon>
        <taxon>Aphelininae</taxon>
        <taxon>Eretmocerus</taxon>
    </lineage>
</organism>